<sequence length="146" mass="17200">MPRRHYRFAHTAHAAHRHRGPVVDPSKTRFFKLYGDEFNSAIQRGRVPRFCTAVLHDYLARFGYQPLHTPFYGFREEPPIDMDARIQFAKTLRTKILTWYRRQDPVCQLLACRLLRALGMPESTLGRAYQDRSKDDRPIPGIPKYI</sequence>
<evidence type="ECO:0000313" key="3">
    <source>
        <dbReference type="Proteomes" id="UP001218188"/>
    </source>
</evidence>
<dbReference type="EMBL" id="JARJCM010000131">
    <property type="protein sequence ID" value="KAJ7026920.1"/>
    <property type="molecule type" value="Genomic_DNA"/>
</dbReference>
<dbReference type="AlphaFoldDB" id="A0AAD6SIX0"/>
<comment type="caution">
    <text evidence="2">The sequence shown here is derived from an EMBL/GenBank/DDBJ whole genome shotgun (WGS) entry which is preliminary data.</text>
</comment>
<accession>A0AAD6SIX0</accession>
<feature type="region of interest" description="Disordered" evidence="1">
    <location>
        <begin position="127"/>
        <end position="146"/>
    </location>
</feature>
<organism evidence="2 3">
    <name type="scientific">Mycena alexandri</name>
    <dbReference type="NCBI Taxonomy" id="1745969"/>
    <lineage>
        <taxon>Eukaryota</taxon>
        <taxon>Fungi</taxon>
        <taxon>Dikarya</taxon>
        <taxon>Basidiomycota</taxon>
        <taxon>Agaricomycotina</taxon>
        <taxon>Agaricomycetes</taxon>
        <taxon>Agaricomycetidae</taxon>
        <taxon>Agaricales</taxon>
        <taxon>Marasmiineae</taxon>
        <taxon>Mycenaceae</taxon>
        <taxon>Mycena</taxon>
    </lineage>
</organism>
<keyword evidence="3" id="KW-1185">Reference proteome</keyword>
<name>A0AAD6SIX0_9AGAR</name>
<evidence type="ECO:0000313" key="2">
    <source>
        <dbReference type="EMBL" id="KAJ7026920.1"/>
    </source>
</evidence>
<proteinExistence type="predicted"/>
<protein>
    <submittedName>
        <fullName evidence="2">Uncharacterized protein</fullName>
    </submittedName>
</protein>
<dbReference type="Proteomes" id="UP001218188">
    <property type="component" value="Unassembled WGS sequence"/>
</dbReference>
<gene>
    <name evidence="2" type="ORF">C8F04DRAFT_1267518</name>
</gene>
<evidence type="ECO:0000256" key="1">
    <source>
        <dbReference type="SAM" id="MobiDB-lite"/>
    </source>
</evidence>
<reference evidence="2" key="1">
    <citation type="submission" date="2023-03" db="EMBL/GenBank/DDBJ databases">
        <title>Massive genome expansion in bonnet fungi (Mycena s.s.) driven by repeated elements and novel gene families across ecological guilds.</title>
        <authorList>
            <consortium name="Lawrence Berkeley National Laboratory"/>
            <person name="Harder C.B."/>
            <person name="Miyauchi S."/>
            <person name="Viragh M."/>
            <person name="Kuo A."/>
            <person name="Thoen E."/>
            <person name="Andreopoulos B."/>
            <person name="Lu D."/>
            <person name="Skrede I."/>
            <person name="Drula E."/>
            <person name="Henrissat B."/>
            <person name="Morin E."/>
            <person name="Kohler A."/>
            <person name="Barry K."/>
            <person name="LaButti K."/>
            <person name="Morin E."/>
            <person name="Salamov A."/>
            <person name="Lipzen A."/>
            <person name="Mereny Z."/>
            <person name="Hegedus B."/>
            <person name="Baldrian P."/>
            <person name="Stursova M."/>
            <person name="Weitz H."/>
            <person name="Taylor A."/>
            <person name="Grigoriev I.V."/>
            <person name="Nagy L.G."/>
            <person name="Martin F."/>
            <person name="Kauserud H."/>
        </authorList>
    </citation>
    <scope>NUCLEOTIDE SEQUENCE</scope>
    <source>
        <strain evidence="2">CBHHK200</strain>
    </source>
</reference>
<feature type="compositionally biased region" description="Basic and acidic residues" evidence="1">
    <location>
        <begin position="129"/>
        <end position="138"/>
    </location>
</feature>